<dbReference type="CDD" id="cd00067">
    <property type="entry name" value="GAL4"/>
    <property type="match status" value="1"/>
</dbReference>
<dbReference type="InterPro" id="IPR001138">
    <property type="entry name" value="Zn2Cys6_DnaBD"/>
</dbReference>
<dbReference type="OrthoDB" id="4222821at2759"/>
<evidence type="ECO:0000259" key="3">
    <source>
        <dbReference type="PROSITE" id="PS50048"/>
    </source>
</evidence>
<dbReference type="PROSITE" id="PS50048">
    <property type="entry name" value="ZN2_CY6_FUNGAL_2"/>
    <property type="match status" value="1"/>
</dbReference>
<evidence type="ECO:0000256" key="1">
    <source>
        <dbReference type="ARBA" id="ARBA00023242"/>
    </source>
</evidence>
<organism evidence="4 5">
    <name type="scientific">Massariosphaeria phaeospora</name>
    <dbReference type="NCBI Taxonomy" id="100035"/>
    <lineage>
        <taxon>Eukaryota</taxon>
        <taxon>Fungi</taxon>
        <taxon>Dikarya</taxon>
        <taxon>Ascomycota</taxon>
        <taxon>Pezizomycotina</taxon>
        <taxon>Dothideomycetes</taxon>
        <taxon>Pleosporomycetidae</taxon>
        <taxon>Pleosporales</taxon>
        <taxon>Pleosporales incertae sedis</taxon>
        <taxon>Massariosphaeria</taxon>
    </lineage>
</organism>
<feature type="region of interest" description="Disordered" evidence="2">
    <location>
        <begin position="47"/>
        <end position="72"/>
    </location>
</feature>
<evidence type="ECO:0000313" key="4">
    <source>
        <dbReference type="EMBL" id="KAF2868541.1"/>
    </source>
</evidence>
<evidence type="ECO:0000256" key="2">
    <source>
        <dbReference type="SAM" id="MobiDB-lite"/>
    </source>
</evidence>
<dbReference type="InterPro" id="IPR036864">
    <property type="entry name" value="Zn2-C6_fun-type_DNA-bd_sf"/>
</dbReference>
<protein>
    <recommendedName>
        <fullName evidence="3">Zn(2)-C6 fungal-type domain-containing protein</fullName>
    </recommendedName>
</protein>
<accession>A0A7C8M5T7</accession>
<name>A0A7C8M5T7_9PLEO</name>
<dbReference type="AlphaFoldDB" id="A0A7C8M5T7"/>
<keyword evidence="5" id="KW-1185">Reference proteome</keyword>
<dbReference type="Proteomes" id="UP000481861">
    <property type="component" value="Unassembled WGS sequence"/>
</dbReference>
<evidence type="ECO:0000313" key="5">
    <source>
        <dbReference type="Proteomes" id="UP000481861"/>
    </source>
</evidence>
<dbReference type="EMBL" id="JAADJZ010000019">
    <property type="protein sequence ID" value="KAF2868541.1"/>
    <property type="molecule type" value="Genomic_DNA"/>
</dbReference>
<dbReference type="SUPFAM" id="SSF57701">
    <property type="entry name" value="Zn2/Cys6 DNA-binding domain"/>
    <property type="match status" value="1"/>
</dbReference>
<dbReference type="PROSITE" id="PS00463">
    <property type="entry name" value="ZN2_CY6_FUNGAL_1"/>
    <property type="match status" value="1"/>
</dbReference>
<sequence length="417" mass="44847">MLKPGAAVKRSACDQCKAKRVRCLRAQDSMASCARCCHIGARCVTGAAGQPGRPPKQRLAVSSPRSHPTPTLRDMHHVEGDAPAMAVVHASARALKSAVHLHPHSPRDPVAPEPQPDFWIAPGDMSDFFDSPFLCMDQSPGPGHNVLSLAHPLSSPTQLQALLSADDELNAMLHMGGDSSTALDMDFGPALDHGEGLLPLTPLSQCFSAASSLVRFREEIDQRIATVDAYYSEPDKVLQQCKDGGGGRDVENPAALLLTCSKEFTDIVQSLTPAAQLHAQTEDALSTEIVLLALSGYLALMRLFDYIFHRMYKYVCQMAPVSCGSIKVKSVLRIGGVSLLQDMPLKVYALGILDAIKGQMQTLERCMGIPAEYCLSGEAAAAPTAAVLGIFSRAHRAPLFWAVMAQEDVKSLHSRKS</sequence>
<reference evidence="4 5" key="1">
    <citation type="submission" date="2020-01" db="EMBL/GenBank/DDBJ databases">
        <authorList>
            <consortium name="DOE Joint Genome Institute"/>
            <person name="Haridas S."/>
            <person name="Albert R."/>
            <person name="Binder M."/>
            <person name="Bloem J."/>
            <person name="Labutti K."/>
            <person name="Salamov A."/>
            <person name="Andreopoulos B."/>
            <person name="Baker S.E."/>
            <person name="Barry K."/>
            <person name="Bills G."/>
            <person name="Bluhm B.H."/>
            <person name="Cannon C."/>
            <person name="Castanera R."/>
            <person name="Culley D.E."/>
            <person name="Daum C."/>
            <person name="Ezra D."/>
            <person name="Gonzalez J.B."/>
            <person name="Henrissat B."/>
            <person name="Kuo A."/>
            <person name="Liang C."/>
            <person name="Lipzen A."/>
            <person name="Lutzoni F."/>
            <person name="Magnuson J."/>
            <person name="Mondo S."/>
            <person name="Nolan M."/>
            <person name="Ohm R."/>
            <person name="Pangilinan J."/>
            <person name="Park H.-J.H."/>
            <person name="Ramirez L."/>
            <person name="Alfaro M."/>
            <person name="Sun H."/>
            <person name="Tritt A."/>
            <person name="Yoshinaga Y."/>
            <person name="Zwiers L.-H.L."/>
            <person name="Turgeon B.G."/>
            <person name="Goodwin S.B."/>
            <person name="Spatafora J.W."/>
            <person name="Crous P.W."/>
            <person name="Grigoriev I.V."/>
        </authorList>
    </citation>
    <scope>NUCLEOTIDE SEQUENCE [LARGE SCALE GENOMIC DNA]</scope>
    <source>
        <strain evidence="4 5">CBS 611.86</strain>
    </source>
</reference>
<comment type="caution">
    <text evidence="4">The sequence shown here is derived from an EMBL/GenBank/DDBJ whole genome shotgun (WGS) entry which is preliminary data.</text>
</comment>
<feature type="domain" description="Zn(2)-C6 fungal-type" evidence="3">
    <location>
        <begin position="12"/>
        <end position="45"/>
    </location>
</feature>
<gene>
    <name evidence="4" type="ORF">BDV95DRAFT_526442</name>
</gene>
<keyword evidence="1" id="KW-0539">Nucleus</keyword>
<dbReference type="GO" id="GO:0000981">
    <property type="term" value="F:DNA-binding transcription factor activity, RNA polymerase II-specific"/>
    <property type="evidence" value="ECO:0007669"/>
    <property type="project" value="InterPro"/>
</dbReference>
<proteinExistence type="predicted"/>
<dbReference type="Gene3D" id="4.10.240.10">
    <property type="entry name" value="Zn(2)-C6 fungal-type DNA-binding domain"/>
    <property type="match status" value="1"/>
</dbReference>
<dbReference type="GO" id="GO:0008270">
    <property type="term" value="F:zinc ion binding"/>
    <property type="evidence" value="ECO:0007669"/>
    <property type="project" value="InterPro"/>
</dbReference>